<dbReference type="GO" id="GO:0003677">
    <property type="term" value="F:DNA binding"/>
    <property type="evidence" value="ECO:0007669"/>
    <property type="project" value="UniProtKB-KW"/>
</dbReference>
<evidence type="ECO:0000313" key="3">
    <source>
        <dbReference type="EMBL" id="XCI29196.1"/>
    </source>
</evidence>
<name>A0AAU8HUX3_9FIRM</name>
<dbReference type="EMBL" id="CP159485">
    <property type="protein sequence ID" value="XCI29196.1"/>
    <property type="molecule type" value="Genomic_DNA"/>
</dbReference>
<dbReference type="InterPro" id="IPR044946">
    <property type="entry name" value="Restrct_endonuc_typeI_TRD_sf"/>
</dbReference>
<dbReference type="RefSeq" id="WP_353893744.1">
    <property type="nucleotide sequence ID" value="NZ_CP159485.1"/>
</dbReference>
<dbReference type="AlphaFoldDB" id="A0AAU8HUX3"/>
<dbReference type="SUPFAM" id="SSF116734">
    <property type="entry name" value="DNA methylase specificity domain"/>
    <property type="match status" value="1"/>
</dbReference>
<organism evidence="3">
    <name type="scientific">Proteinivorax hydrogeniformans</name>
    <dbReference type="NCBI Taxonomy" id="1826727"/>
    <lineage>
        <taxon>Bacteria</taxon>
        <taxon>Bacillati</taxon>
        <taxon>Bacillota</taxon>
        <taxon>Clostridia</taxon>
        <taxon>Eubacteriales</taxon>
        <taxon>Proteinivoracaceae</taxon>
        <taxon>Proteinivorax</taxon>
    </lineage>
</organism>
<reference evidence="3" key="2">
    <citation type="submission" date="2024-06" db="EMBL/GenBank/DDBJ databases">
        <authorList>
            <person name="Petrova K.O."/>
            <person name="Toshchakov S.V."/>
            <person name="Boltjanskaja Y.V."/>
            <person name="Kevbrin V.V."/>
        </authorList>
    </citation>
    <scope>NUCLEOTIDE SEQUENCE</scope>
    <source>
        <strain evidence="3">Z-710</strain>
    </source>
</reference>
<accession>A0AAU8HUX3</accession>
<evidence type="ECO:0008006" key="4">
    <source>
        <dbReference type="Google" id="ProtNLM"/>
    </source>
</evidence>
<sequence length="196" mass="21914">MKISQVAKMIHSGQIITRVEAKEQAGDEVIDEKKVLVPKAISNGRVIASELGKVKLKKHVNKKRITLKGDICVKLSNPYDVTYIKSEDEGLVVPSFCAIIRSLDTTKIDPWFLTAFLNTDYIVELLKSRVSGSVMPMIKIADLKELEIPNISIEKQREVGQAFAISTEKQQVLQQIQENENNIIKSIVVNAVKEAK</sequence>
<dbReference type="GO" id="GO:0009307">
    <property type="term" value="P:DNA restriction-modification system"/>
    <property type="evidence" value="ECO:0007669"/>
    <property type="project" value="UniProtKB-KW"/>
</dbReference>
<protein>
    <recommendedName>
        <fullName evidence="4">Type I restriction modification DNA specificity domain-containing protein</fullName>
    </recommendedName>
</protein>
<gene>
    <name evidence="3" type="ORF">PRVXH_000505</name>
</gene>
<proteinExistence type="predicted"/>
<dbReference type="Gene3D" id="3.90.220.20">
    <property type="entry name" value="DNA methylase specificity domains"/>
    <property type="match status" value="1"/>
</dbReference>
<keyword evidence="2" id="KW-0238">DNA-binding</keyword>
<reference evidence="3" key="1">
    <citation type="journal article" date="2018" name="Antonie Van Leeuwenhoek">
        <title>Proteinivorax hydrogeniformans sp. nov., an anaerobic, haloalkaliphilic bacterium fermenting proteinaceous compounds with high hydrogen production.</title>
        <authorList>
            <person name="Boltyanskaya Y."/>
            <person name="Detkova E."/>
            <person name="Pimenov N."/>
            <person name="Kevbrin V."/>
        </authorList>
    </citation>
    <scope>NUCLEOTIDE SEQUENCE</scope>
    <source>
        <strain evidence="3">Z-710</strain>
    </source>
</reference>
<dbReference type="REBASE" id="848934">
    <property type="entry name" value="S.PhyZ710ORF506P"/>
</dbReference>
<evidence type="ECO:0000256" key="2">
    <source>
        <dbReference type="ARBA" id="ARBA00023125"/>
    </source>
</evidence>
<keyword evidence="1" id="KW-0680">Restriction system</keyword>
<evidence type="ECO:0000256" key="1">
    <source>
        <dbReference type="ARBA" id="ARBA00022747"/>
    </source>
</evidence>